<protein>
    <submittedName>
        <fullName evidence="1">Uncharacterized protein</fullName>
    </submittedName>
</protein>
<dbReference type="AlphaFoldDB" id="A0AAJ1AJF5"/>
<sequence length="128" mass="15143">MRSYGFDLLDLYRLRRYYQTNSRVLRKYQIIPNVQSGQLSYADAIFFLSDAALQSWLNRLTAADKSSFLVRAILVLLIYGKFDRALQLFEEQQLLLSESVRQPLALFFHRLPLLPRRSDASRIRRLTR</sequence>
<reference evidence="1 2" key="1">
    <citation type="journal article" date="2021" name="bioRxiv">
        <title>Unraveling nitrogen, sulfur and carbon metabolic pathways and microbial community transcriptional responses to substrate deprivation and toxicity stresses in a bioreactor mimicking anoxic brackish coastal sediment conditions.</title>
        <authorList>
            <person name="Martins P.D."/>
            <person name="Echeveste M.J."/>
            <person name="Arshad A."/>
            <person name="Kurth J."/>
            <person name="Ouboter H."/>
            <person name="Jetten M.S.M."/>
            <person name="Welte C.U."/>
        </authorList>
    </citation>
    <scope>NUCLEOTIDE SEQUENCE [LARGE SCALE GENOMIC DNA]</scope>
    <source>
        <strain evidence="1">MAG_38</strain>
    </source>
</reference>
<evidence type="ECO:0000313" key="2">
    <source>
        <dbReference type="Proteomes" id="UP001197609"/>
    </source>
</evidence>
<proteinExistence type="predicted"/>
<evidence type="ECO:0000313" key="1">
    <source>
        <dbReference type="EMBL" id="MBZ0160178.1"/>
    </source>
</evidence>
<dbReference type="EMBL" id="JAIOIU010000102">
    <property type="protein sequence ID" value="MBZ0160178.1"/>
    <property type="molecule type" value="Genomic_DNA"/>
</dbReference>
<name>A0AAJ1AJF5_9BACT</name>
<accession>A0AAJ1AJF5</accession>
<organism evidence="1 2">
    <name type="scientific">Candidatus Methylomirabilis tolerans</name>
    <dbReference type="NCBI Taxonomy" id="3123416"/>
    <lineage>
        <taxon>Bacteria</taxon>
        <taxon>Candidatus Methylomirabilota</taxon>
        <taxon>Candidatus Methylomirabilia</taxon>
        <taxon>Candidatus Methylomirabilales</taxon>
        <taxon>Candidatus Methylomirabilaceae</taxon>
        <taxon>Candidatus Methylomirabilis</taxon>
    </lineage>
</organism>
<gene>
    <name evidence="1" type="ORF">K8G79_08600</name>
</gene>
<dbReference type="Proteomes" id="UP001197609">
    <property type="component" value="Unassembled WGS sequence"/>
</dbReference>
<comment type="caution">
    <text evidence="1">The sequence shown here is derived from an EMBL/GenBank/DDBJ whole genome shotgun (WGS) entry which is preliminary data.</text>
</comment>